<feature type="compositionally biased region" description="Basic and acidic residues" evidence="2">
    <location>
        <begin position="352"/>
        <end position="362"/>
    </location>
</feature>
<feature type="compositionally biased region" description="Low complexity" evidence="2">
    <location>
        <begin position="363"/>
        <end position="391"/>
    </location>
</feature>
<reference evidence="5 6" key="1">
    <citation type="submission" date="2018-08" db="EMBL/GenBank/DDBJ databases">
        <title>Streptomyces NEAU-D10 sp. nov., a novel Actinomycete isolated from soil.</title>
        <authorList>
            <person name="Jin L."/>
        </authorList>
    </citation>
    <scope>NUCLEOTIDE SEQUENCE [LARGE SCALE GENOMIC DNA]</scope>
    <source>
        <strain evidence="5 6">NEAU-D10</strain>
    </source>
</reference>
<evidence type="ECO:0000256" key="2">
    <source>
        <dbReference type="SAM" id="MobiDB-lite"/>
    </source>
</evidence>
<dbReference type="GO" id="GO:0000160">
    <property type="term" value="P:phosphorelay signal transduction system"/>
    <property type="evidence" value="ECO:0007669"/>
    <property type="project" value="UniProtKB-KW"/>
</dbReference>
<keyword evidence="3" id="KW-0472">Membrane</keyword>
<keyword evidence="6" id="KW-1185">Reference proteome</keyword>
<feature type="compositionally biased region" description="Basic and acidic residues" evidence="2">
    <location>
        <begin position="301"/>
        <end position="316"/>
    </location>
</feature>
<comment type="caution">
    <text evidence="5">The sequence shown here is derived from an EMBL/GenBank/DDBJ whole genome shotgun (WGS) entry which is preliminary data.</text>
</comment>
<dbReference type="SMART" id="SM01043">
    <property type="entry name" value="BTAD"/>
    <property type="match status" value="1"/>
</dbReference>
<evidence type="ECO:0000256" key="3">
    <source>
        <dbReference type="SAM" id="Phobius"/>
    </source>
</evidence>
<dbReference type="InterPro" id="IPR005158">
    <property type="entry name" value="BTAD"/>
</dbReference>
<dbReference type="RefSeq" id="WP_128512547.1">
    <property type="nucleotide sequence ID" value="NZ_QUAC01000484.1"/>
</dbReference>
<accession>A0A371PPJ2</accession>
<keyword evidence="3" id="KW-0812">Transmembrane</keyword>
<feature type="region of interest" description="Disordered" evidence="2">
    <location>
        <begin position="276"/>
        <end position="392"/>
    </location>
</feature>
<feature type="region of interest" description="Disordered" evidence="2">
    <location>
        <begin position="807"/>
        <end position="858"/>
    </location>
</feature>
<dbReference type="PANTHER" id="PTHR34700">
    <property type="entry name" value="POTASSIUM BINDING PROTEIN KBP"/>
    <property type="match status" value="1"/>
</dbReference>
<feature type="domain" description="LysM" evidence="4">
    <location>
        <begin position="241"/>
        <end position="290"/>
    </location>
</feature>
<proteinExistence type="predicted"/>
<name>A0A371PPJ2_STRIH</name>
<evidence type="ECO:0000256" key="1">
    <source>
        <dbReference type="ARBA" id="ARBA00023012"/>
    </source>
</evidence>
<dbReference type="PROSITE" id="PS51782">
    <property type="entry name" value="LYSM"/>
    <property type="match status" value="1"/>
</dbReference>
<dbReference type="SUPFAM" id="SSF48452">
    <property type="entry name" value="TPR-like"/>
    <property type="match status" value="1"/>
</dbReference>
<dbReference type="Gene3D" id="3.10.350.10">
    <property type="entry name" value="LysM domain"/>
    <property type="match status" value="2"/>
</dbReference>
<dbReference type="Proteomes" id="UP000262477">
    <property type="component" value="Unassembled WGS sequence"/>
</dbReference>
<sequence length="1129" mass="118142">MPHPHSPTRRPWPLALVRITGSLVALAALIAGLPLALLRIGTLPAGVRSVGDIGDALMAPDDGQILFTAITLVCWVLWAWFIASLVVEAAALLRHRAAPRVRGLAAPQRLAAVLLGGLLVLPSATAIAATPATAVAHSATAAPGPSTSQAPTPQKAATHTGPRHTVGATGETLWDLAEHYLGDGRRHAEIRALNPGLPQTATLPAGTVVNLPADASGVHTQLATAAPAPAEADAQQEAKTETYTVAAGDSLSAIADKKLGNADRWTDIYAENKDTIHDPDLIYPGERVDLPPQATPSPPGEHSKHDQDAAPKHEQPAPEPDNGSAASPHHEHQEQGGDAEDTKPAPAAPDASDGKAGGRDETAAPSRKPSAAPSPAEATPAPHAPARPAASEQVSSGQVAAIGGGVLATALLSAVATRRILQQRRRHRGRRIALPKEGAAAAEQNLRTAEAALDTTMLDGALRTAAVHLTAADRGLPPLSAAVIGPREIVLHLTEPAAPVPPFTAAPDTLQRWTCPTRGGELLPQEQTDDVESPYPTLASLGWDEHGHLILLDLENAGHLHLTGADRHRVLRTLALELAASEFADHLTVSALGQSAPGLREELPERVIEHADIASALGALRAHHTEQQRALDVLGAPGLRRARTGEETAAAWSPHLLFSGADDGAGTELEELRQVVADYPRSATVLVTTGSGAAVPSGAQVVDADTTAGPVTLRLPGTEVEVSCNVQALSDEDYAYALEVLATTRADDVPAAQPIATTPKAVPDLPQYTATTDAPAAVPVAPPAPPASSPAQVPSLMAQFALYEDEPPAEAADETDAAADDTEDQGGESLPLPTGEMDEPTPSGSSSAATQHRGPAVHAHVSLLKETQQPSPEFEVAVEDTAGDGPVVRMLGPVDIEGTQGTIESKRKRTCIELAAWLVLHPNLDHHAVDEAMWPGRDTARKYRNATVSRLRSWLGTDEDGTPFFPPIATTSDARYALAPTVDSDWHHFQRLTAAAAQSPGPQAAAQLRAALELVRGRPFSGVNSRRYAWAEHQAQDMISAIVDAAADLAEHCLAQGDPRGALWAATKGLDAAPEIENLYRVLFRTYAALGDWDALERAAEKLDTLNMELGVDMEESTAEILAQLSKSA</sequence>
<feature type="transmembrane region" description="Helical" evidence="3">
    <location>
        <begin position="65"/>
        <end position="89"/>
    </location>
</feature>
<keyword evidence="3" id="KW-1133">Transmembrane helix</keyword>
<dbReference type="Gene3D" id="1.25.40.10">
    <property type="entry name" value="Tetratricopeptide repeat domain"/>
    <property type="match status" value="1"/>
</dbReference>
<feature type="compositionally biased region" description="Basic and acidic residues" evidence="2">
    <location>
        <begin position="328"/>
        <end position="343"/>
    </location>
</feature>
<dbReference type="SMART" id="SM00257">
    <property type="entry name" value="LysM"/>
    <property type="match status" value="2"/>
</dbReference>
<feature type="region of interest" description="Disordered" evidence="2">
    <location>
        <begin position="139"/>
        <end position="167"/>
    </location>
</feature>
<evidence type="ECO:0000313" key="5">
    <source>
        <dbReference type="EMBL" id="REK84438.1"/>
    </source>
</evidence>
<protein>
    <submittedName>
        <fullName evidence="5">LysM peptidoglycan-binding domain-containing protein</fullName>
    </submittedName>
</protein>
<dbReference type="PANTHER" id="PTHR34700:SF4">
    <property type="entry name" value="PHAGE-LIKE ELEMENT PBSX PROTEIN XKDP"/>
    <property type="match status" value="1"/>
</dbReference>
<feature type="transmembrane region" description="Helical" evidence="3">
    <location>
        <begin position="12"/>
        <end position="37"/>
    </location>
</feature>
<feature type="compositionally biased region" description="Acidic residues" evidence="2">
    <location>
        <begin position="807"/>
        <end position="826"/>
    </location>
</feature>
<dbReference type="InterPro" id="IPR036779">
    <property type="entry name" value="LysM_dom_sf"/>
</dbReference>
<organism evidence="5 6">
    <name type="scientific">Streptomyces inhibens</name>
    <dbReference type="NCBI Taxonomy" id="2293571"/>
    <lineage>
        <taxon>Bacteria</taxon>
        <taxon>Bacillati</taxon>
        <taxon>Actinomycetota</taxon>
        <taxon>Actinomycetes</taxon>
        <taxon>Kitasatosporales</taxon>
        <taxon>Streptomycetaceae</taxon>
        <taxon>Streptomyces</taxon>
    </lineage>
</organism>
<feature type="compositionally biased region" description="Polar residues" evidence="2">
    <location>
        <begin position="145"/>
        <end position="157"/>
    </location>
</feature>
<dbReference type="AlphaFoldDB" id="A0A371PPJ2"/>
<dbReference type="Pfam" id="PF01476">
    <property type="entry name" value="LysM"/>
    <property type="match status" value="2"/>
</dbReference>
<dbReference type="OrthoDB" id="8444614at2"/>
<feature type="transmembrane region" description="Helical" evidence="3">
    <location>
        <begin position="110"/>
        <end position="129"/>
    </location>
</feature>
<dbReference type="InterPro" id="IPR011990">
    <property type="entry name" value="TPR-like_helical_dom_sf"/>
</dbReference>
<evidence type="ECO:0000259" key="4">
    <source>
        <dbReference type="PROSITE" id="PS51782"/>
    </source>
</evidence>
<dbReference type="EMBL" id="QUAC01000484">
    <property type="protein sequence ID" value="REK84438.1"/>
    <property type="molecule type" value="Genomic_DNA"/>
</dbReference>
<keyword evidence="1" id="KW-0902">Two-component regulatory system</keyword>
<dbReference type="Pfam" id="PF03704">
    <property type="entry name" value="BTAD"/>
    <property type="match status" value="1"/>
</dbReference>
<dbReference type="CDD" id="cd00118">
    <property type="entry name" value="LysM"/>
    <property type="match status" value="2"/>
</dbReference>
<dbReference type="InterPro" id="IPR052196">
    <property type="entry name" value="Bact_Kbp"/>
</dbReference>
<gene>
    <name evidence="5" type="ORF">DY245_43040</name>
</gene>
<evidence type="ECO:0000313" key="6">
    <source>
        <dbReference type="Proteomes" id="UP000262477"/>
    </source>
</evidence>
<dbReference type="InterPro" id="IPR018392">
    <property type="entry name" value="LysM"/>
</dbReference>